<evidence type="ECO:0000313" key="2">
    <source>
        <dbReference type="EMBL" id="CAB9507112.1"/>
    </source>
</evidence>
<dbReference type="Proteomes" id="UP001153069">
    <property type="component" value="Unassembled WGS sequence"/>
</dbReference>
<comment type="caution">
    <text evidence="2">The sequence shown here is derived from an EMBL/GenBank/DDBJ whole genome shotgun (WGS) entry which is preliminary data.</text>
</comment>
<accession>A0A9N8DQZ7</accession>
<feature type="region of interest" description="Disordered" evidence="1">
    <location>
        <begin position="1"/>
        <end position="29"/>
    </location>
</feature>
<organism evidence="2 3">
    <name type="scientific">Seminavis robusta</name>
    <dbReference type="NCBI Taxonomy" id="568900"/>
    <lineage>
        <taxon>Eukaryota</taxon>
        <taxon>Sar</taxon>
        <taxon>Stramenopiles</taxon>
        <taxon>Ochrophyta</taxon>
        <taxon>Bacillariophyta</taxon>
        <taxon>Bacillariophyceae</taxon>
        <taxon>Bacillariophycidae</taxon>
        <taxon>Naviculales</taxon>
        <taxon>Naviculaceae</taxon>
        <taxon>Seminavis</taxon>
    </lineage>
</organism>
<evidence type="ECO:0000313" key="3">
    <source>
        <dbReference type="Proteomes" id="UP001153069"/>
    </source>
</evidence>
<dbReference type="AlphaFoldDB" id="A0A9N8DQZ7"/>
<proteinExistence type="predicted"/>
<sequence>MEESKKKTSSRTIEESDEGSNSKKARIDPQNKELNQLPLELQFAIPFLPCGSLAAIAALSKAGRKAALESYTLRLHTPFPVAKLQLTTDSPPTVFSSETSSNVAPPYYQKMNPWLHHSGAEETKGWGNYGRNHKFRPYLLDEQIHQSNDSATATWDLEWLADGLQKQSATLHWPTELQQISKNNIRIAHRSLLPGTTGKLSLLIVAMVKSFVGDNNNDGINHGYDSEDAFTRKELWGILYNDILIQAEDQSSIPEFHPSIATRILEPLHGEWLGIYDYVEFGSTCRSGNGKVFATVTHLPNIEFDNEDEQACVTVYDITPSSDIVPRHKITVETWNSISDYSGLTLSLSTGGEILTVRNNEKYDEEGALLVYDIRADQHNDPPKKIFEIEGGCGRRGHAFFTPDNDFFLGPWSSSEFWMKKLFERKDLNSFSRQMIVLTEE</sequence>
<name>A0A9N8DQZ7_9STRA</name>
<evidence type="ECO:0000256" key="1">
    <source>
        <dbReference type="SAM" id="MobiDB-lite"/>
    </source>
</evidence>
<keyword evidence="3" id="KW-1185">Reference proteome</keyword>
<protein>
    <submittedName>
        <fullName evidence="2">Uncharacterized protein</fullName>
    </submittedName>
</protein>
<reference evidence="2" key="1">
    <citation type="submission" date="2020-06" db="EMBL/GenBank/DDBJ databases">
        <authorList>
            <consortium name="Plant Systems Biology data submission"/>
        </authorList>
    </citation>
    <scope>NUCLEOTIDE SEQUENCE</scope>
    <source>
        <strain evidence="2">D6</strain>
    </source>
</reference>
<dbReference type="EMBL" id="CAICTM010000292">
    <property type="protein sequence ID" value="CAB9507112.1"/>
    <property type="molecule type" value="Genomic_DNA"/>
</dbReference>
<gene>
    <name evidence="2" type="ORF">SEMRO_293_G109910.1</name>
</gene>